<keyword evidence="2" id="KW-1185">Reference proteome</keyword>
<reference evidence="1" key="5">
    <citation type="journal article" date="2021" name="G3 (Bethesda)">
        <title>Aegilops tauschii genome assembly Aet v5.0 features greater sequence contiguity and improved annotation.</title>
        <authorList>
            <person name="Wang L."/>
            <person name="Zhu T."/>
            <person name="Rodriguez J.C."/>
            <person name="Deal K.R."/>
            <person name="Dubcovsky J."/>
            <person name="McGuire P.E."/>
            <person name="Lux T."/>
            <person name="Spannagl M."/>
            <person name="Mayer K.F.X."/>
            <person name="Baldrich P."/>
            <person name="Meyers B.C."/>
            <person name="Huo N."/>
            <person name="Gu Y.Q."/>
            <person name="Zhou H."/>
            <person name="Devos K.M."/>
            <person name="Bennetzen J.L."/>
            <person name="Unver T."/>
            <person name="Budak H."/>
            <person name="Gulick P.J."/>
            <person name="Galiba G."/>
            <person name="Kalapos B."/>
            <person name="Nelson D.R."/>
            <person name="Li P."/>
            <person name="You F.M."/>
            <person name="Luo M.C."/>
            <person name="Dvorak J."/>
        </authorList>
    </citation>
    <scope>NUCLEOTIDE SEQUENCE [LARGE SCALE GENOMIC DNA]</scope>
    <source>
        <strain evidence="1">cv. AL8/78</strain>
    </source>
</reference>
<dbReference type="AlphaFoldDB" id="A0A453K1V5"/>
<dbReference type="Gramene" id="AET5Gv20261400.18">
    <property type="protein sequence ID" value="AET5Gv20261400.18"/>
    <property type="gene ID" value="AET5Gv20261400"/>
</dbReference>
<evidence type="ECO:0000313" key="2">
    <source>
        <dbReference type="Proteomes" id="UP000015105"/>
    </source>
</evidence>
<evidence type="ECO:0000313" key="1">
    <source>
        <dbReference type="EnsemblPlants" id="AET5Gv20261400.18"/>
    </source>
</evidence>
<name>A0A453K1V5_AEGTS</name>
<reference evidence="1" key="3">
    <citation type="journal article" date="2017" name="Nature">
        <title>Genome sequence of the progenitor of the wheat D genome Aegilops tauschii.</title>
        <authorList>
            <person name="Luo M.C."/>
            <person name="Gu Y.Q."/>
            <person name="Puiu D."/>
            <person name="Wang H."/>
            <person name="Twardziok S.O."/>
            <person name="Deal K.R."/>
            <person name="Huo N."/>
            <person name="Zhu T."/>
            <person name="Wang L."/>
            <person name="Wang Y."/>
            <person name="McGuire P.E."/>
            <person name="Liu S."/>
            <person name="Long H."/>
            <person name="Ramasamy R.K."/>
            <person name="Rodriguez J.C."/>
            <person name="Van S.L."/>
            <person name="Yuan L."/>
            <person name="Wang Z."/>
            <person name="Xia Z."/>
            <person name="Xiao L."/>
            <person name="Anderson O.D."/>
            <person name="Ouyang S."/>
            <person name="Liang Y."/>
            <person name="Zimin A.V."/>
            <person name="Pertea G."/>
            <person name="Qi P."/>
            <person name="Bennetzen J.L."/>
            <person name="Dai X."/>
            <person name="Dawson M.W."/>
            <person name="Muller H.G."/>
            <person name="Kugler K."/>
            <person name="Rivarola-Duarte L."/>
            <person name="Spannagl M."/>
            <person name="Mayer K.F.X."/>
            <person name="Lu F.H."/>
            <person name="Bevan M.W."/>
            <person name="Leroy P."/>
            <person name="Li P."/>
            <person name="You F.M."/>
            <person name="Sun Q."/>
            <person name="Liu Z."/>
            <person name="Lyons E."/>
            <person name="Wicker T."/>
            <person name="Salzberg S.L."/>
            <person name="Devos K.M."/>
            <person name="Dvorak J."/>
        </authorList>
    </citation>
    <scope>NUCLEOTIDE SEQUENCE [LARGE SCALE GENOMIC DNA]</scope>
    <source>
        <strain evidence="1">cv. AL8/78</strain>
    </source>
</reference>
<dbReference type="EnsemblPlants" id="AET5Gv20261400.18">
    <property type="protein sequence ID" value="AET5Gv20261400.18"/>
    <property type="gene ID" value="AET5Gv20261400"/>
</dbReference>
<reference evidence="2" key="2">
    <citation type="journal article" date="2017" name="Nat. Plants">
        <title>The Aegilops tauschii genome reveals multiple impacts of transposons.</title>
        <authorList>
            <person name="Zhao G."/>
            <person name="Zou C."/>
            <person name="Li K."/>
            <person name="Wang K."/>
            <person name="Li T."/>
            <person name="Gao L."/>
            <person name="Zhang X."/>
            <person name="Wang H."/>
            <person name="Yang Z."/>
            <person name="Liu X."/>
            <person name="Jiang W."/>
            <person name="Mao L."/>
            <person name="Kong X."/>
            <person name="Jiao Y."/>
            <person name="Jia J."/>
        </authorList>
    </citation>
    <scope>NUCLEOTIDE SEQUENCE [LARGE SCALE GENOMIC DNA]</scope>
    <source>
        <strain evidence="2">cv. AL8/78</strain>
    </source>
</reference>
<organism evidence="1 2">
    <name type="scientific">Aegilops tauschii subsp. strangulata</name>
    <name type="common">Goatgrass</name>
    <dbReference type="NCBI Taxonomy" id="200361"/>
    <lineage>
        <taxon>Eukaryota</taxon>
        <taxon>Viridiplantae</taxon>
        <taxon>Streptophyta</taxon>
        <taxon>Embryophyta</taxon>
        <taxon>Tracheophyta</taxon>
        <taxon>Spermatophyta</taxon>
        <taxon>Magnoliopsida</taxon>
        <taxon>Liliopsida</taxon>
        <taxon>Poales</taxon>
        <taxon>Poaceae</taxon>
        <taxon>BOP clade</taxon>
        <taxon>Pooideae</taxon>
        <taxon>Triticodae</taxon>
        <taxon>Triticeae</taxon>
        <taxon>Triticinae</taxon>
        <taxon>Aegilops</taxon>
    </lineage>
</organism>
<accession>A0A453K1V5</accession>
<reference evidence="1" key="4">
    <citation type="submission" date="2019-03" db="UniProtKB">
        <authorList>
            <consortium name="EnsemblPlants"/>
        </authorList>
    </citation>
    <scope>IDENTIFICATION</scope>
</reference>
<dbReference type="Proteomes" id="UP000015105">
    <property type="component" value="Chromosome 5D"/>
</dbReference>
<reference evidence="2" key="1">
    <citation type="journal article" date="2014" name="Science">
        <title>Ancient hybridizations among the ancestral genomes of bread wheat.</title>
        <authorList>
            <consortium name="International Wheat Genome Sequencing Consortium,"/>
            <person name="Marcussen T."/>
            <person name="Sandve S.R."/>
            <person name="Heier L."/>
            <person name="Spannagl M."/>
            <person name="Pfeifer M."/>
            <person name="Jakobsen K.S."/>
            <person name="Wulff B.B."/>
            <person name="Steuernagel B."/>
            <person name="Mayer K.F."/>
            <person name="Olsen O.A."/>
        </authorList>
    </citation>
    <scope>NUCLEOTIDE SEQUENCE [LARGE SCALE GENOMIC DNA]</scope>
    <source>
        <strain evidence="2">cv. AL8/78</strain>
    </source>
</reference>
<proteinExistence type="predicted"/>
<protein>
    <submittedName>
        <fullName evidence="1">Uncharacterized protein</fullName>
    </submittedName>
</protein>
<sequence>MLVYQRGKQILYLHGRNAALIMSSTAKIGNLFRLTYILTKWFVEAFKTYTYRISSSMIQVLEQTRQVG</sequence>